<dbReference type="Pfam" id="PF09922">
    <property type="entry name" value="LiaF-like_C"/>
    <property type="match status" value="1"/>
</dbReference>
<dbReference type="InterPro" id="IPR047793">
    <property type="entry name" value="LiaF_C"/>
</dbReference>
<evidence type="ECO:0000259" key="3">
    <source>
        <dbReference type="Pfam" id="PF09922"/>
    </source>
</evidence>
<feature type="transmembrane region" description="Helical" evidence="2">
    <location>
        <begin position="6"/>
        <end position="30"/>
    </location>
</feature>
<comment type="caution">
    <text evidence="5">The sequence shown here is derived from an EMBL/GenBank/DDBJ whole genome shotgun (WGS) entry which is preliminary data.</text>
</comment>
<dbReference type="NCBIfam" id="NF040535">
    <property type="entry name" value="LiaF_C_term"/>
    <property type="match status" value="1"/>
</dbReference>
<keyword evidence="2" id="KW-0472">Membrane</keyword>
<feature type="region of interest" description="Disordered" evidence="1">
    <location>
        <begin position="118"/>
        <end position="189"/>
    </location>
</feature>
<dbReference type="EMBL" id="NMUQ01000004">
    <property type="protein sequence ID" value="OXM13024.1"/>
    <property type="molecule type" value="Genomic_DNA"/>
</dbReference>
<protein>
    <submittedName>
        <fullName evidence="5">Uncharacterized protein</fullName>
    </submittedName>
</protein>
<reference evidence="5 6" key="1">
    <citation type="submission" date="2017-07" db="EMBL/GenBank/DDBJ databases">
        <title>Paenibacillus herberti R33 genome sequencing and assembly.</title>
        <authorList>
            <person name="Su W."/>
        </authorList>
    </citation>
    <scope>NUCLEOTIDE SEQUENCE [LARGE SCALE GENOMIC DNA]</scope>
    <source>
        <strain evidence="5 6">R33</strain>
    </source>
</reference>
<accession>A0A229NT60</accession>
<evidence type="ECO:0000256" key="1">
    <source>
        <dbReference type="SAM" id="MobiDB-lite"/>
    </source>
</evidence>
<feature type="transmembrane region" description="Helical" evidence="2">
    <location>
        <begin position="50"/>
        <end position="78"/>
    </location>
</feature>
<evidence type="ECO:0000313" key="6">
    <source>
        <dbReference type="Proteomes" id="UP000215145"/>
    </source>
</evidence>
<feature type="domain" description="Cell wall-active antibiotics response LiaF-like C-terminal" evidence="3">
    <location>
        <begin position="241"/>
        <end position="355"/>
    </location>
</feature>
<proteinExistence type="predicted"/>
<evidence type="ECO:0000313" key="5">
    <source>
        <dbReference type="EMBL" id="OXM13024.1"/>
    </source>
</evidence>
<keyword evidence="6" id="KW-1185">Reference proteome</keyword>
<evidence type="ECO:0000259" key="4">
    <source>
        <dbReference type="Pfam" id="PF22570"/>
    </source>
</evidence>
<feature type="domain" description="LiaF transmembrane" evidence="4">
    <location>
        <begin position="10"/>
        <end position="112"/>
    </location>
</feature>
<name>A0A229NT60_9BACL</name>
<dbReference type="Pfam" id="PF22570">
    <property type="entry name" value="LiaF-TM"/>
    <property type="match status" value="1"/>
</dbReference>
<dbReference type="Proteomes" id="UP000215145">
    <property type="component" value="Unassembled WGS sequence"/>
</dbReference>
<gene>
    <name evidence="5" type="ORF">CGZ75_22850</name>
</gene>
<feature type="region of interest" description="Disordered" evidence="1">
    <location>
        <begin position="206"/>
        <end position="225"/>
    </location>
</feature>
<keyword evidence="2" id="KW-1133">Transmembrane helix</keyword>
<dbReference type="OrthoDB" id="2351415at2"/>
<evidence type="ECO:0000256" key="2">
    <source>
        <dbReference type="SAM" id="Phobius"/>
    </source>
</evidence>
<keyword evidence="2" id="KW-0812">Transmembrane</keyword>
<sequence length="359" mass="40057">MNQGRLNQVLFGLAVVGAGALFLFHMAGIFGFEPLDIGGFIQHYWPLAPLFVGLSMLLNGGLIPGGIVTLFAIVMLARNTGYTDLSFGDVIRYLLPIVIILFGLRMIFSRGERNRRRGNHEEWTSYNSDPDVPHAPPLHPDPLKKGEAGNKGLDYESVDKDHAEHSSQQHNHNREPYESTSPSGTGDWKEELKHMKRDLKHGMKEMKKELKDASKSHRDEGGRGRTEWWNTSANVQNRSNFIGDIHLGHDYWDLVPLNISHFIGDTVVDLTRANISHGETRITISSFIGDVKVFLPADLDIGVQVVSSAFIGDSKVLERTEGGVFRHMDTTSPGYRDSERKIKLVCSTFIGDVRVTKVG</sequence>
<dbReference type="RefSeq" id="WP_089526644.1">
    <property type="nucleotide sequence ID" value="NZ_NMUQ01000004.1"/>
</dbReference>
<dbReference type="InterPro" id="IPR024425">
    <property type="entry name" value="LiaF-like_C"/>
</dbReference>
<feature type="transmembrane region" description="Helical" evidence="2">
    <location>
        <begin position="90"/>
        <end position="108"/>
    </location>
</feature>
<dbReference type="InterPro" id="IPR054331">
    <property type="entry name" value="LiaF_TM"/>
</dbReference>
<organism evidence="5 6">
    <name type="scientific">Paenibacillus herberti</name>
    <dbReference type="NCBI Taxonomy" id="1619309"/>
    <lineage>
        <taxon>Bacteria</taxon>
        <taxon>Bacillati</taxon>
        <taxon>Bacillota</taxon>
        <taxon>Bacilli</taxon>
        <taxon>Bacillales</taxon>
        <taxon>Paenibacillaceae</taxon>
        <taxon>Paenibacillus</taxon>
    </lineage>
</organism>
<dbReference type="AlphaFoldDB" id="A0A229NT60"/>
<feature type="compositionally biased region" description="Basic and acidic residues" evidence="1">
    <location>
        <begin position="141"/>
        <end position="177"/>
    </location>
</feature>